<evidence type="ECO:0000313" key="2">
    <source>
        <dbReference type="EMBL" id="AMR79422.1"/>
    </source>
</evidence>
<dbReference type="InterPro" id="IPR043502">
    <property type="entry name" value="DNA/RNA_pol_sf"/>
</dbReference>
<dbReference type="Proteomes" id="UP000075238">
    <property type="component" value="Chromosome 1"/>
</dbReference>
<keyword evidence="3" id="KW-1185">Reference proteome</keyword>
<dbReference type="AlphaFoldDB" id="A0A142JMW0"/>
<evidence type="ECO:0000256" key="1">
    <source>
        <dbReference type="SAM" id="MobiDB-lite"/>
    </source>
</evidence>
<evidence type="ECO:0000313" key="3">
    <source>
        <dbReference type="Proteomes" id="UP000075238"/>
    </source>
</evidence>
<name>A0A142JMW0_9BURK</name>
<protein>
    <submittedName>
        <fullName evidence="2">Uncharacterized protein</fullName>
    </submittedName>
</protein>
<dbReference type="SUPFAM" id="SSF56672">
    <property type="entry name" value="DNA/RNA polymerases"/>
    <property type="match status" value="1"/>
</dbReference>
<feature type="region of interest" description="Disordered" evidence="1">
    <location>
        <begin position="1"/>
        <end position="23"/>
    </location>
</feature>
<dbReference type="Gene3D" id="1.10.1320.10">
    <property type="entry name" value="DNA-directed RNA polymerase, N-terminal domain"/>
    <property type="match status" value="1"/>
</dbReference>
<dbReference type="InterPro" id="IPR037159">
    <property type="entry name" value="RNA_POL_N_sf"/>
</dbReference>
<dbReference type="KEGG" id="cnan:A2G96_17690"/>
<accession>A0A142JMW0</accession>
<organism evidence="2 3">
    <name type="scientific">Cupriavidus nantongensis</name>
    <dbReference type="NCBI Taxonomy" id="1796606"/>
    <lineage>
        <taxon>Bacteria</taxon>
        <taxon>Pseudomonadati</taxon>
        <taxon>Pseudomonadota</taxon>
        <taxon>Betaproteobacteria</taxon>
        <taxon>Burkholderiales</taxon>
        <taxon>Burkholderiaceae</taxon>
        <taxon>Cupriavidus</taxon>
    </lineage>
</organism>
<dbReference type="EMBL" id="CP014844">
    <property type="protein sequence ID" value="AMR79422.1"/>
    <property type="molecule type" value="Genomic_DNA"/>
</dbReference>
<dbReference type="STRING" id="1796606.A2G96_17690"/>
<reference evidence="2 3" key="1">
    <citation type="submission" date="2016-03" db="EMBL/GenBank/DDBJ databases">
        <title>Complete genome sequence of a novel chlorpyrifos degrading bacterium, Cupriavidus nantongensis sp. X1.</title>
        <authorList>
            <person name="Fang L."/>
        </authorList>
    </citation>
    <scope>NUCLEOTIDE SEQUENCE [LARGE SCALE GENOMIC DNA]</scope>
    <source>
        <strain evidence="2 3">X1</strain>
    </source>
</reference>
<sequence>MIASGSESDKPGHVPTNLPTVAMPVPVGPNDTAAQREWEHFQVAKGIERYRRSLVRTKRDGSTVAKGLEETTPGHRIATELIGPMVAAVQEAQKGYAGALQDPKLCKLPVEMTVLSMLPAETIAACAVLTALAVGNEASYTSVRVNCALRIRHELEYQEWRRAEAEKEAERKELGEDGINMFKLMLHRNKGEVNKKVFDKWSKKAGTLIKLEWTHAQKIQVGAAVMDLLVGSNGWFQVWLKSEGGSKHPKTMFGMTETALALTSALGAQCELQRPFMAPMICEPADYEFIADQPADK</sequence>
<proteinExistence type="predicted"/>
<gene>
    <name evidence="2" type="ORF">A2G96_17690</name>
</gene>